<dbReference type="InterPro" id="IPR025979">
    <property type="entry name" value="ChrR-like_cupin_dom"/>
</dbReference>
<dbReference type="Pfam" id="PF12973">
    <property type="entry name" value="Cupin_7"/>
    <property type="match status" value="1"/>
</dbReference>
<dbReference type="OrthoDB" id="9801227at2"/>
<dbReference type="Gene3D" id="2.60.120.10">
    <property type="entry name" value="Jelly Rolls"/>
    <property type="match status" value="1"/>
</dbReference>
<gene>
    <name evidence="2" type="ORF">Ga0080559_TMP465</name>
</gene>
<keyword evidence="2" id="KW-0614">Plasmid</keyword>
<sequence>MRPEVFAGLIDGGWAGLDFADFRPGVTIHRLWRDPGSGAEWALLKYRAGASVPRHRHPGPETILVLEGAQSDEHGTYETGAMVCNAPGSVHSVRSEGGCVVLIHWALPVEILEEPRATT</sequence>
<geneLocation type="plasmid" evidence="3">
    <name>ptpro1</name>
</geneLocation>
<dbReference type="SUPFAM" id="SSF51182">
    <property type="entry name" value="RmlC-like cupins"/>
    <property type="match status" value="1"/>
</dbReference>
<evidence type="ECO:0000313" key="3">
    <source>
        <dbReference type="Proteomes" id="UP000186559"/>
    </source>
</evidence>
<name>A0A1U7DCU5_9RHOB</name>
<evidence type="ECO:0000313" key="2">
    <source>
        <dbReference type="EMBL" id="APX25948.1"/>
    </source>
</evidence>
<dbReference type="AlphaFoldDB" id="A0A1U7DCU5"/>
<accession>A0A1U7DCU5</accession>
<proteinExistence type="predicted"/>
<evidence type="ECO:0000259" key="1">
    <source>
        <dbReference type="Pfam" id="PF12973"/>
    </source>
</evidence>
<dbReference type="Proteomes" id="UP000186559">
    <property type="component" value="Plasmid pTPRO1"/>
</dbReference>
<protein>
    <submittedName>
        <fullName evidence="2">Anti-ECFsigma factor, ChrR</fullName>
    </submittedName>
</protein>
<dbReference type="InterPro" id="IPR014710">
    <property type="entry name" value="RmlC-like_jellyroll"/>
</dbReference>
<keyword evidence="3" id="KW-1185">Reference proteome</keyword>
<dbReference type="KEGG" id="tpro:Ga0080559_TMP465"/>
<dbReference type="InterPro" id="IPR011051">
    <property type="entry name" value="RmlC_Cupin_sf"/>
</dbReference>
<feature type="domain" description="ChrR-like cupin" evidence="1">
    <location>
        <begin position="17"/>
        <end position="103"/>
    </location>
</feature>
<dbReference type="EMBL" id="CP014797">
    <property type="protein sequence ID" value="APX25948.1"/>
    <property type="molecule type" value="Genomic_DNA"/>
</dbReference>
<organism evidence="2 3">
    <name type="scientific">Salipiger profundus</name>
    <dbReference type="NCBI Taxonomy" id="1229727"/>
    <lineage>
        <taxon>Bacteria</taxon>
        <taxon>Pseudomonadati</taxon>
        <taxon>Pseudomonadota</taxon>
        <taxon>Alphaproteobacteria</taxon>
        <taxon>Rhodobacterales</taxon>
        <taxon>Roseobacteraceae</taxon>
        <taxon>Salipiger</taxon>
    </lineage>
</organism>
<reference evidence="2 3" key="1">
    <citation type="submission" date="2016-03" db="EMBL/GenBank/DDBJ databases">
        <title>Deep-sea bacteria in the southern Pacific.</title>
        <authorList>
            <person name="Tang K."/>
        </authorList>
    </citation>
    <scope>NUCLEOTIDE SEQUENCE [LARGE SCALE GENOMIC DNA]</scope>
    <source>
        <strain evidence="2 3">JLT2016</strain>
        <plasmid evidence="3">Plasmid ptpro1</plasmid>
    </source>
</reference>
<dbReference type="RefSeq" id="WP_076625699.1">
    <property type="nucleotide sequence ID" value="NZ_CP014797.1"/>
</dbReference>